<keyword evidence="2" id="KW-0966">Cell projection</keyword>
<keyword evidence="1" id="KW-0472">Membrane</keyword>
<dbReference type="Proteomes" id="UP001248134">
    <property type="component" value="Unassembled WGS sequence"/>
</dbReference>
<feature type="transmembrane region" description="Helical" evidence="1">
    <location>
        <begin position="12"/>
        <end position="45"/>
    </location>
</feature>
<comment type="caution">
    <text evidence="2">The sequence shown here is derived from an EMBL/GenBank/DDBJ whole genome shotgun (WGS) entry which is preliminary data.</text>
</comment>
<protein>
    <submittedName>
        <fullName evidence="2">Flagellar basal body rod protein</fullName>
    </submittedName>
</protein>
<keyword evidence="2" id="KW-0282">Flagellum</keyword>
<evidence type="ECO:0000256" key="1">
    <source>
        <dbReference type="SAM" id="Phobius"/>
    </source>
</evidence>
<reference evidence="2" key="1">
    <citation type="submission" date="2019-07" db="EMBL/GenBank/DDBJ databases">
        <title>Phylogenomic Reclassification of ATCC Bacillus Strains and Various Taxa within the Genus Bacillus.</title>
        <authorList>
            <person name="Riojas M.A."/>
            <person name="Frank A.M."/>
            <person name="Fenn S.L."/>
            <person name="King S.P."/>
            <person name="Brower S.M."/>
            <person name="Hazbon M.H."/>
        </authorList>
    </citation>
    <scope>NUCLEOTIDE SEQUENCE</scope>
    <source>
        <strain evidence="2">NR-12239</strain>
    </source>
</reference>
<feature type="transmembrane region" description="Helical" evidence="1">
    <location>
        <begin position="65"/>
        <end position="91"/>
    </location>
</feature>
<dbReference type="EMBL" id="VLYX01000045">
    <property type="protein sequence ID" value="MDR4328986.1"/>
    <property type="molecule type" value="Genomic_DNA"/>
</dbReference>
<organism evidence="2 3">
    <name type="scientific">Bacillus pseudomycoides</name>
    <dbReference type="NCBI Taxonomy" id="64104"/>
    <lineage>
        <taxon>Bacteria</taxon>
        <taxon>Bacillati</taxon>
        <taxon>Bacillota</taxon>
        <taxon>Bacilli</taxon>
        <taxon>Bacillales</taxon>
        <taxon>Bacillaceae</taxon>
        <taxon>Bacillus</taxon>
        <taxon>Bacillus cereus group</taxon>
    </lineage>
</organism>
<keyword evidence="1" id="KW-1133">Transmembrane helix</keyword>
<sequence length="127" mass="13927">MKSKGGKHKKKQFLTFIAAGILALIALGSLAGIVGFAIGAGIAYWSYKSFVRAQSFFGKLAWGIFGLIGLSIALSHSPALIGIVAVVVLYYGYREWKKEKDVVVDSASESSKRYSNFEDEWNKLMKN</sequence>
<keyword evidence="1" id="KW-0812">Transmembrane</keyword>
<keyword evidence="2" id="KW-0969">Cilium</keyword>
<accession>A0AAJ1Z9S2</accession>
<dbReference type="RefSeq" id="WP_098604434.1">
    <property type="nucleotide sequence ID" value="NZ_JARMDG010000023.1"/>
</dbReference>
<evidence type="ECO:0000313" key="3">
    <source>
        <dbReference type="Proteomes" id="UP001248134"/>
    </source>
</evidence>
<name>A0AAJ1Z9S2_9BACI</name>
<gene>
    <name evidence="2" type="ORF">FOS08_24760</name>
</gene>
<dbReference type="AlphaFoldDB" id="A0AAJ1Z9S2"/>
<evidence type="ECO:0000313" key="2">
    <source>
        <dbReference type="EMBL" id="MDR4328986.1"/>
    </source>
</evidence>
<proteinExistence type="predicted"/>